<dbReference type="InterPro" id="IPR016122">
    <property type="entry name" value="SpoOB_C"/>
</dbReference>
<dbReference type="Gene3D" id="3.30.565.30">
    <property type="entry name" value="Sporulation initiation phosphotransferase B (SpoOB), C-terminal domain"/>
    <property type="match status" value="1"/>
</dbReference>
<dbReference type="InterPro" id="IPR016120">
    <property type="entry name" value="Sig_transdc_His_kin_SpoOB"/>
</dbReference>
<evidence type="ECO:0000256" key="3">
    <source>
        <dbReference type="ARBA" id="ARBA00022777"/>
    </source>
</evidence>
<evidence type="ECO:0000259" key="4">
    <source>
        <dbReference type="SMART" id="SM01317"/>
    </source>
</evidence>
<keyword evidence="1" id="KW-0597">Phosphoprotein</keyword>
<accession>A0ABY9JXF7</accession>
<keyword evidence="6" id="KW-1185">Reference proteome</keyword>
<dbReference type="Pfam" id="PF14689">
    <property type="entry name" value="SPOB_a"/>
    <property type="match status" value="1"/>
</dbReference>
<evidence type="ECO:0000313" key="6">
    <source>
        <dbReference type="Proteomes" id="UP001197974"/>
    </source>
</evidence>
<dbReference type="Gene3D" id="1.10.287.130">
    <property type="match status" value="1"/>
</dbReference>
<gene>
    <name evidence="5" type="ORF">LC087_08270</name>
</gene>
<keyword evidence="3" id="KW-0418">Kinase</keyword>
<dbReference type="SUPFAM" id="SSF55890">
    <property type="entry name" value="Sporulation response regulatory protein Spo0B"/>
    <property type="match status" value="1"/>
</dbReference>
<dbReference type="InterPro" id="IPR037100">
    <property type="entry name" value="Spo0B_C_sf"/>
</dbReference>
<dbReference type="Pfam" id="PF14682">
    <property type="entry name" value="SPOB_ab"/>
    <property type="match status" value="1"/>
</dbReference>
<evidence type="ECO:0000256" key="1">
    <source>
        <dbReference type="ARBA" id="ARBA00022553"/>
    </source>
</evidence>
<keyword evidence="2" id="KW-0808">Transferase</keyword>
<dbReference type="EMBL" id="CP129013">
    <property type="protein sequence ID" value="WLR44076.1"/>
    <property type="molecule type" value="Genomic_DNA"/>
</dbReference>
<name>A0ABY9JXF7_9BACI</name>
<dbReference type="SMART" id="SM01317">
    <property type="entry name" value="SPOB_ab"/>
    <property type="match status" value="1"/>
</dbReference>
<evidence type="ECO:0000313" key="5">
    <source>
        <dbReference type="EMBL" id="WLR44076.1"/>
    </source>
</evidence>
<protein>
    <submittedName>
        <fullName evidence="5">Spo0B C-terminal domain-containing protein</fullName>
    </submittedName>
</protein>
<organism evidence="5 6">
    <name type="scientific">Bacillus carboniphilus</name>
    <dbReference type="NCBI Taxonomy" id="86663"/>
    <lineage>
        <taxon>Bacteria</taxon>
        <taxon>Bacillati</taxon>
        <taxon>Bacillota</taxon>
        <taxon>Bacilli</taxon>
        <taxon>Bacillales</taxon>
        <taxon>Bacillaceae</taxon>
        <taxon>Bacillus</taxon>
    </lineage>
</organism>
<dbReference type="Proteomes" id="UP001197974">
    <property type="component" value="Chromosome"/>
</dbReference>
<proteinExistence type="predicted"/>
<dbReference type="InterPro" id="IPR039506">
    <property type="entry name" value="SPOB_a"/>
</dbReference>
<sequence>MNNKNEEWSVLDILRHSRHDWMNRLQLIKGHIDLGKHDQVKHIIEEIIIEAKQEVMLTELKMNSFSTLLLLYNWSKHETHIEYEIIGNSKNLSKYDKELTIWIEEFLMVLNKYVDSNKTNHLLITVQTEPSEGEVCLFFEFNGIISNTKSLTDFITASKFQNVYIEQLKTTTFFITLTIE</sequence>
<reference evidence="5 6" key="1">
    <citation type="submission" date="2023-06" db="EMBL/GenBank/DDBJ databases">
        <title>Five Gram-positive bacteria isolated from mangrove sediments in Shenzhen, Guangdong, China.</title>
        <authorList>
            <person name="Yu S."/>
            <person name="Zheng W."/>
            <person name="Huang Y."/>
        </authorList>
    </citation>
    <scope>NUCLEOTIDE SEQUENCE [LARGE SCALE GENOMIC DNA]</scope>
    <source>
        <strain evidence="5 6">SaN35-3</strain>
    </source>
</reference>
<evidence type="ECO:0000256" key="2">
    <source>
        <dbReference type="ARBA" id="ARBA00022679"/>
    </source>
</evidence>
<dbReference type="RefSeq" id="WP_226542136.1">
    <property type="nucleotide sequence ID" value="NZ_CP129013.1"/>
</dbReference>
<feature type="domain" description="Sporulation initiation phosphotransferase B C-terminal" evidence="4">
    <location>
        <begin position="62"/>
        <end position="177"/>
    </location>
</feature>